<dbReference type="GeneID" id="62759893"/>
<dbReference type="EMBL" id="ADLS01000006">
    <property type="protein sequence ID" value="EGX67392.1"/>
    <property type="molecule type" value="Genomic_DNA"/>
</dbReference>
<organism evidence="2 3">
    <name type="scientific">Collinsella tanakaei YIT 12063</name>
    <dbReference type="NCBI Taxonomy" id="742742"/>
    <lineage>
        <taxon>Bacteria</taxon>
        <taxon>Bacillati</taxon>
        <taxon>Actinomycetota</taxon>
        <taxon>Coriobacteriia</taxon>
        <taxon>Coriobacteriales</taxon>
        <taxon>Coriobacteriaceae</taxon>
        <taxon>Collinsella</taxon>
    </lineage>
</organism>
<dbReference type="AlphaFoldDB" id="G1WGE1"/>
<protein>
    <recommendedName>
        <fullName evidence="1">Antirepressor protein C-terminal domain-containing protein</fullName>
    </recommendedName>
</protein>
<dbReference type="eggNOG" id="COG3645">
    <property type="taxonomic scope" value="Bacteria"/>
</dbReference>
<reference evidence="2 3" key="1">
    <citation type="submission" date="2011-06" db="EMBL/GenBank/DDBJ databases">
        <title>The Genome Sequence of Collinsella tanakaei YIT 12063.</title>
        <authorList>
            <consortium name="The Broad Institute Genome Sequencing Platform"/>
            <person name="Earl A."/>
            <person name="Ward D."/>
            <person name="Feldgarden M."/>
            <person name="Gevers D."/>
            <person name="Morotomi M."/>
            <person name="Young S.K."/>
            <person name="Zeng Q."/>
            <person name="Gargeya S."/>
            <person name="Fitzgerald M."/>
            <person name="Haas B."/>
            <person name="Abouelleil A."/>
            <person name="Alvarado L."/>
            <person name="Arachchi H.M."/>
            <person name="Berlin A."/>
            <person name="Brown A."/>
            <person name="Chapman S.B."/>
            <person name="Chen Z."/>
            <person name="Dunbar C."/>
            <person name="Freedman E."/>
            <person name="Gearin G."/>
            <person name="Gellesch M."/>
            <person name="Goldberg J."/>
            <person name="Griggs A."/>
            <person name="Gujja S."/>
            <person name="Heiman D."/>
            <person name="Howarth C."/>
            <person name="Larson L."/>
            <person name="Lui A."/>
            <person name="MacDonald P.J.P."/>
            <person name="Mehta T."/>
            <person name="Montmayeur A."/>
            <person name="Murphy C."/>
            <person name="Neiman D."/>
            <person name="Pearson M."/>
            <person name="Priest M."/>
            <person name="Roberts A."/>
            <person name="Saif S."/>
            <person name="Shea T."/>
            <person name="Shenoy N."/>
            <person name="Sisk P."/>
            <person name="Stolte C."/>
            <person name="Sykes S."/>
            <person name="Wortman J."/>
            <person name="Nusbaum C."/>
            <person name="Birren B."/>
        </authorList>
    </citation>
    <scope>NUCLEOTIDE SEQUENCE [LARGE SCALE GENOMIC DNA]</scope>
    <source>
        <strain evidence="2 3">YIT 12063</strain>
    </source>
</reference>
<dbReference type="PATRIC" id="fig|742742.3.peg.389"/>
<evidence type="ECO:0000313" key="3">
    <source>
        <dbReference type="Proteomes" id="UP000004830"/>
    </source>
</evidence>
<dbReference type="HOGENOM" id="CLU_2000013_0_0_11"/>
<dbReference type="Pfam" id="PF03374">
    <property type="entry name" value="ANT"/>
    <property type="match status" value="1"/>
</dbReference>
<dbReference type="Proteomes" id="UP000004830">
    <property type="component" value="Unassembled WGS sequence"/>
</dbReference>
<evidence type="ECO:0000313" key="2">
    <source>
        <dbReference type="EMBL" id="EGX67392.1"/>
    </source>
</evidence>
<sequence>MLAGENAVLAPKAAMADAFLDADGAYTITQASGLLRQLDGSMSRRRLFQLLRVDHMMEQRTNRATARAVERGYLTNIATSFTAPDGERRVRDPYALVTPKGLEWMARRYCAPAYQPPLQLEVVG</sequence>
<gene>
    <name evidence="2" type="ORF">HMPREF9452_00404</name>
</gene>
<comment type="caution">
    <text evidence="2">The sequence shown here is derived from an EMBL/GenBank/DDBJ whole genome shotgun (WGS) entry which is preliminary data.</text>
</comment>
<feature type="domain" description="Antirepressor protein C-terminal" evidence="1">
    <location>
        <begin position="5"/>
        <end position="108"/>
    </location>
</feature>
<name>G1WGE1_9ACTN</name>
<keyword evidence="3" id="KW-1185">Reference proteome</keyword>
<dbReference type="RefSeq" id="WP_009140440.1">
    <property type="nucleotide sequence ID" value="NZ_JH126467.1"/>
</dbReference>
<accession>G1WGE1</accession>
<proteinExistence type="predicted"/>
<dbReference type="InterPro" id="IPR005039">
    <property type="entry name" value="Ant_C"/>
</dbReference>
<dbReference type="OrthoDB" id="9812611at2"/>
<dbReference type="STRING" id="742742.HMPREF9452_00404"/>
<dbReference type="GO" id="GO:0003677">
    <property type="term" value="F:DNA binding"/>
    <property type="evidence" value="ECO:0007669"/>
    <property type="project" value="InterPro"/>
</dbReference>
<evidence type="ECO:0000259" key="1">
    <source>
        <dbReference type="Pfam" id="PF03374"/>
    </source>
</evidence>